<sequence length="302" mass="33770">MKTILITGATSFLGSKLIHELEKDKKLKIIKTSLHGNAKQGIEKLDLLQPSKVKRFIANKKPEIIFHFAALVNLTRDYDTARKCIDANITATLNLLEACSGSSLKRFIFSSTEEIYGINILPYKEVILPNPPSMYSISKIAGEQLCEYYSKIIGFRLIILRIGTLYGPGSQPDRFLTSIFKSVVVGKPILLNSGKLKRDYIYISDAVSALLKSMKKAFRKNEIINIGGSTSISLRKFIEMAVKNSKSTSKIMFNAFPDRIGEAPVQKMSILKAKELLNWEPKIDLAVGIKKSIAFFSQNGYH</sequence>
<evidence type="ECO:0000256" key="1">
    <source>
        <dbReference type="ARBA" id="ARBA00007637"/>
    </source>
</evidence>
<evidence type="ECO:0000259" key="2">
    <source>
        <dbReference type="Pfam" id="PF01370"/>
    </source>
</evidence>
<feature type="domain" description="NAD-dependent epimerase/dehydratase" evidence="2">
    <location>
        <begin position="4"/>
        <end position="227"/>
    </location>
</feature>
<dbReference type="Gene3D" id="3.40.50.720">
    <property type="entry name" value="NAD(P)-binding Rossmann-like Domain"/>
    <property type="match status" value="1"/>
</dbReference>
<dbReference type="EMBL" id="MFZH01000002">
    <property type="protein sequence ID" value="OGK20116.1"/>
    <property type="molecule type" value="Genomic_DNA"/>
</dbReference>
<comment type="similarity">
    <text evidence="1">Belongs to the NAD(P)-dependent epimerase/dehydratase family.</text>
</comment>
<proteinExistence type="inferred from homology"/>
<gene>
    <name evidence="3" type="ORF">A2799_00135</name>
</gene>
<accession>A0A1F7GN70</accession>
<dbReference type="InterPro" id="IPR036291">
    <property type="entry name" value="NAD(P)-bd_dom_sf"/>
</dbReference>
<dbReference type="InterPro" id="IPR001509">
    <property type="entry name" value="Epimerase_deHydtase"/>
</dbReference>
<comment type="caution">
    <text evidence="3">The sequence shown here is derived from an EMBL/GenBank/DDBJ whole genome shotgun (WGS) entry which is preliminary data.</text>
</comment>
<evidence type="ECO:0000313" key="3">
    <source>
        <dbReference type="EMBL" id="OGK20116.1"/>
    </source>
</evidence>
<dbReference type="AlphaFoldDB" id="A0A1F7GN70"/>
<dbReference type="Proteomes" id="UP000176850">
    <property type="component" value="Unassembled WGS sequence"/>
</dbReference>
<dbReference type="SUPFAM" id="SSF51735">
    <property type="entry name" value="NAD(P)-binding Rossmann-fold domains"/>
    <property type="match status" value="1"/>
</dbReference>
<dbReference type="Pfam" id="PF01370">
    <property type="entry name" value="Epimerase"/>
    <property type="match status" value="1"/>
</dbReference>
<organism evidence="3 4">
    <name type="scientific">Candidatus Roizmanbacteria bacterium RIFCSPHIGHO2_01_FULL_39_24</name>
    <dbReference type="NCBI Taxonomy" id="1802032"/>
    <lineage>
        <taxon>Bacteria</taxon>
        <taxon>Candidatus Roizmaniibacteriota</taxon>
    </lineage>
</organism>
<name>A0A1F7GN70_9BACT</name>
<evidence type="ECO:0000313" key="4">
    <source>
        <dbReference type="Proteomes" id="UP000176850"/>
    </source>
</evidence>
<protein>
    <recommendedName>
        <fullName evidence="2">NAD-dependent epimerase/dehydratase domain-containing protein</fullName>
    </recommendedName>
</protein>
<reference evidence="3 4" key="1">
    <citation type="journal article" date="2016" name="Nat. Commun.">
        <title>Thousands of microbial genomes shed light on interconnected biogeochemical processes in an aquifer system.</title>
        <authorList>
            <person name="Anantharaman K."/>
            <person name="Brown C.T."/>
            <person name="Hug L.A."/>
            <person name="Sharon I."/>
            <person name="Castelle C.J."/>
            <person name="Probst A.J."/>
            <person name="Thomas B.C."/>
            <person name="Singh A."/>
            <person name="Wilkins M.J."/>
            <person name="Karaoz U."/>
            <person name="Brodie E.L."/>
            <person name="Williams K.H."/>
            <person name="Hubbard S.S."/>
            <person name="Banfield J.F."/>
        </authorList>
    </citation>
    <scope>NUCLEOTIDE SEQUENCE [LARGE SCALE GENOMIC DNA]</scope>
</reference>
<dbReference type="PANTHER" id="PTHR43000">
    <property type="entry name" value="DTDP-D-GLUCOSE 4,6-DEHYDRATASE-RELATED"/>
    <property type="match status" value="1"/>
</dbReference>